<keyword evidence="1" id="KW-0472">Membrane</keyword>
<dbReference type="Pfam" id="PF12785">
    <property type="entry name" value="VESA1_N"/>
    <property type="match status" value="1"/>
</dbReference>
<dbReference type="Proteomes" id="UP001497744">
    <property type="component" value="Unassembled WGS sequence"/>
</dbReference>
<gene>
    <name evidence="2" type="ORF">BcabD6B2_17280</name>
</gene>
<reference evidence="2 3" key="1">
    <citation type="submission" date="2021-06" db="EMBL/GenBank/DDBJ databases">
        <title>Genome sequence of Babesia caballi.</title>
        <authorList>
            <person name="Yamagishi J."/>
            <person name="Kidaka T."/>
            <person name="Ochi A."/>
        </authorList>
    </citation>
    <scope>NUCLEOTIDE SEQUENCE [LARGE SCALE GENOMIC DNA]</scope>
    <source>
        <strain evidence="2">USDA-D6B2</strain>
    </source>
</reference>
<evidence type="ECO:0008006" key="4">
    <source>
        <dbReference type="Google" id="ProtNLM"/>
    </source>
</evidence>
<organism evidence="2 3">
    <name type="scientific">Babesia caballi</name>
    <dbReference type="NCBI Taxonomy" id="5871"/>
    <lineage>
        <taxon>Eukaryota</taxon>
        <taxon>Sar</taxon>
        <taxon>Alveolata</taxon>
        <taxon>Apicomplexa</taxon>
        <taxon>Aconoidasida</taxon>
        <taxon>Piroplasmida</taxon>
        <taxon>Babesiidae</taxon>
        <taxon>Babesia</taxon>
    </lineage>
</organism>
<comment type="caution">
    <text evidence="2">The sequence shown here is derived from an EMBL/GenBank/DDBJ whole genome shotgun (WGS) entry which is preliminary data.</text>
</comment>
<dbReference type="RefSeq" id="XP_067714362.1">
    <property type="nucleotide sequence ID" value="XM_067858261.1"/>
</dbReference>
<name>A0AAV4LQ55_BABCB</name>
<dbReference type="InterPro" id="IPR024751">
    <property type="entry name" value="VESA1"/>
</dbReference>
<feature type="transmembrane region" description="Helical" evidence="1">
    <location>
        <begin position="1017"/>
        <end position="1034"/>
    </location>
</feature>
<sequence>MSGNSGKQPTDCPSNLKEAIDWILRVTGKDGQGRRDNTRALAEAVKELLEGASGELTLVIGKNHGNARELTTLKDGLERAVTWVEKDGKLSYNLGPIGRLANGLAEFIGYKNINSSFASGTDDWRITGAGIAPSNMATHRLCDAAIAFTIGVLEGCKRNQNIKTNKTNLDGVDNVISALHGIYGTGTHGLVGVAGTVKSELSMIKGSSVTVLVSSMGSLFNSLGNDIKTLGNNATGLADKVGEYINNIINSSGSTSWTMTTGGGQIGTALKKFVSSDGTYDPNKFKSSGINDAFKTKGSYSVKSALALGTNAFITHLKAKYESAYQATTATWQQKHAEQCAKIFLGCLPLLFNGLSYLYWNCRNGGWNAVPLGEGSFQDFMYSMAYGSSILSVGKTGNVVSTAFEKFEEFQKGLERAAQARQSTTAPVSSATTTAKATYSEFLSALKQKWTESWADTPLSALYHCASCYFKCLQIKNSNNTNTSPSTIRQMLYFLAALPFSSEFGGCERHIGNLLSKPFPISIAGLKSTTPRPLTADNINTHLTITTSLFSARILGLLQGLGDSKEKSGEPWLYHLFCNGLQLRYPSGSELFNAVYDYIYAVQFQLYFLYRQCSVTYTQGCGWRDCRFGNGINGFTNAAQSHICQGYKCGNSGSTCDHKKSGTCKHNDYSNGESCGKTSYSPLQAFLTDKLDGFHVSLQPTPYSPNHLENHPRGSMCHVKMGFNGKLRDDSVPYNGRSIMLTLNYICADVGSPFRRIYENLLCLTKRTPRTLGEFFGFYWQFVVLLNSDVSNATKQFFAPAFLEESFGSSESRSSILAISNLNGSLSSHNSFLSNGVGHADLLSLYYPDCGGRRCGPYLYPLGYSFGATFSPKFASTYISWLVYLADDFGDWLSEFLERFDGLKCEGCGNHCGSHSASKHHGKENACHCPTITQCADVLPLYYEYGFTILDPIKMNGWKWDQTKRQWQSDTSIKRSCNAFHSQLQTVITGNPLNKFLESIDAFLYAIRRKFFSKISGFWTIYVCLILYTFFFLLDTLHLRSHFKLTSSHVVPPLALLTSGKPLPITKLMYITQ</sequence>
<evidence type="ECO:0000256" key="1">
    <source>
        <dbReference type="SAM" id="Phobius"/>
    </source>
</evidence>
<keyword evidence="3" id="KW-1185">Reference proteome</keyword>
<protein>
    <recommendedName>
        <fullName evidence="4">Variant erythrocyte surface antigen-1, beta subunit</fullName>
    </recommendedName>
</protein>
<dbReference type="AlphaFoldDB" id="A0AAV4LQ55"/>
<dbReference type="GeneID" id="94193774"/>
<accession>A0AAV4LQ55</accession>
<evidence type="ECO:0000313" key="3">
    <source>
        <dbReference type="Proteomes" id="UP001497744"/>
    </source>
</evidence>
<evidence type="ECO:0000313" key="2">
    <source>
        <dbReference type="EMBL" id="GIX62293.1"/>
    </source>
</evidence>
<proteinExistence type="predicted"/>
<keyword evidence="1" id="KW-0812">Transmembrane</keyword>
<keyword evidence="1" id="KW-1133">Transmembrane helix</keyword>
<dbReference type="EMBL" id="BPLF01000001">
    <property type="protein sequence ID" value="GIX62293.1"/>
    <property type="molecule type" value="Genomic_DNA"/>
</dbReference>